<keyword evidence="3" id="KW-1185">Reference proteome</keyword>
<evidence type="ECO:0000313" key="3">
    <source>
        <dbReference type="Proteomes" id="UP000823941"/>
    </source>
</evidence>
<dbReference type="Proteomes" id="UP000823941">
    <property type="component" value="Chromosome 6"/>
</dbReference>
<feature type="region of interest" description="Disordered" evidence="1">
    <location>
        <begin position="83"/>
        <end position="102"/>
    </location>
</feature>
<feature type="compositionally biased region" description="Basic and acidic residues" evidence="1">
    <location>
        <begin position="86"/>
        <end position="102"/>
    </location>
</feature>
<feature type="compositionally biased region" description="Polar residues" evidence="1">
    <location>
        <begin position="54"/>
        <end position="64"/>
    </location>
</feature>
<feature type="region of interest" description="Disordered" evidence="1">
    <location>
        <begin position="23"/>
        <end position="64"/>
    </location>
</feature>
<accession>A0ABQ7QX68</accession>
<evidence type="ECO:0000313" key="2">
    <source>
        <dbReference type="EMBL" id="KAG7309626.1"/>
    </source>
</evidence>
<feature type="non-terminal residue" evidence="2">
    <location>
        <position position="1"/>
    </location>
</feature>
<reference evidence="2 3" key="1">
    <citation type="submission" date="2021-06" db="EMBL/GenBank/DDBJ databases">
        <title>A haploid diamondback moth (Plutella xylostella L.) genome assembly resolves 31 chromosomes and identifies a diamide resistance mutation.</title>
        <authorList>
            <person name="Ward C.M."/>
            <person name="Perry K.D."/>
            <person name="Baker G."/>
            <person name="Powis K."/>
            <person name="Heckel D.G."/>
            <person name="Baxter S.W."/>
        </authorList>
    </citation>
    <scope>NUCLEOTIDE SEQUENCE [LARGE SCALE GENOMIC DNA]</scope>
    <source>
        <strain evidence="2 3">LV</strain>
        <tissue evidence="2">Single pupa</tissue>
    </source>
</reference>
<dbReference type="EMBL" id="JAHIBW010000006">
    <property type="protein sequence ID" value="KAG7309626.1"/>
    <property type="molecule type" value="Genomic_DNA"/>
</dbReference>
<sequence>LHLVTPDYWRRLRNPTECKLGEGLATAAEKKREKASGEHNEGYISPRGGEHTRFQNPDQRNQVLQPTRFDWEVTHTYDGGAAEIATRPHEVKVQEGREEKKG</sequence>
<protein>
    <submittedName>
        <fullName evidence="2">Uncharacterized protein</fullName>
    </submittedName>
</protein>
<organism evidence="2 3">
    <name type="scientific">Plutella xylostella</name>
    <name type="common">Diamondback moth</name>
    <name type="synonym">Plutella maculipennis</name>
    <dbReference type="NCBI Taxonomy" id="51655"/>
    <lineage>
        <taxon>Eukaryota</taxon>
        <taxon>Metazoa</taxon>
        <taxon>Ecdysozoa</taxon>
        <taxon>Arthropoda</taxon>
        <taxon>Hexapoda</taxon>
        <taxon>Insecta</taxon>
        <taxon>Pterygota</taxon>
        <taxon>Neoptera</taxon>
        <taxon>Endopterygota</taxon>
        <taxon>Lepidoptera</taxon>
        <taxon>Glossata</taxon>
        <taxon>Ditrysia</taxon>
        <taxon>Yponomeutoidea</taxon>
        <taxon>Plutellidae</taxon>
        <taxon>Plutella</taxon>
    </lineage>
</organism>
<evidence type="ECO:0000256" key="1">
    <source>
        <dbReference type="SAM" id="MobiDB-lite"/>
    </source>
</evidence>
<gene>
    <name evidence="2" type="ORF">JYU34_004104</name>
</gene>
<name>A0ABQ7QX68_PLUXY</name>
<feature type="compositionally biased region" description="Basic and acidic residues" evidence="1">
    <location>
        <begin position="28"/>
        <end position="41"/>
    </location>
</feature>
<proteinExistence type="predicted"/>
<comment type="caution">
    <text evidence="2">The sequence shown here is derived from an EMBL/GenBank/DDBJ whole genome shotgun (WGS) entry which is preliminary data.</text>
</comment>